<accession>A0A7J7P3F6</accession>
<dbReference type="PANTHER" id="PTHR32278:SF111">
    <property type="entry name" value="F-BOX PROTEIN PP2-B12-RELATED"/>
    <property type="match status" value="1"/>
</dbReference>
<reference evidence="1 2" key="1">
    <citation type="journal article" date="2020" name="IScience">
        <title>Genome Sequencing of the Endangered Kingdonia uniflora (Circaeasteraceae, Ranunculales) Reveals Potential Mechanisms of Evolutionary Specialization.</title>
        <authorList>
            <person name="Sun Y."/>
            <person name="Deng T."/>
            <person name="Zhang A."/>
            <person name="Moore M.J."/>
            <person name="Landis J.B."/>
            <person name="Lin N."/>
            <person name="Zhang H."/>
            <person name="Zhang X."/>
            <person name="Huang J."/>
            <person name="Zhang X."/>
            <person name="Sun H."/>
            <person name="Wang H."/>
        </authorList>
    </citation>
    <scope>NUCLEOTIDE SEQUENCE [LARGE SCALE GENOMIC DNA]</scope>
    <source>
        <strain evidence="1">TB1705</strain>
        <tissue evidence="1">Leaf</tissue>
    </source>
</reference>
<keyword evidence="2" id="KW-1185">Reference proteome</keyword>
<evidence type="ECO:0000313" key="1">
    <source>
        <dbReference type="EMBL" id="KAF6173987.1"/>
    </source>
</evidence>
<organism evidence="1 2">
    <name type="scientific">Kingdonia uniflora</name>
    <dbReference type="NCBI Taxonomy" id="39325"/>
    <lineage>
        <taxon>Eukaryota</taxon>
        <taxon>Viridiplantae</taxon>
        <taxon>Streptophyta</taxon>
        <taxon>Embryophyta</taxon>
        <taxon>Tracheophyta</taxon>
        <taxon>Spermatophyta</taxon>
        <taxon>Magnoliopsida</taxon>
        <taxon>Ranunculales</taxon>
        <taxon>Circaeasteraceae</taxon>
        <taxon>Kingdonia</taxon>
    </lineage>
</organism>
<dbReference type="AlphaFoldDB" id="A0A7J7P3F6"/>
<comment type="caution">
    <text evidence="1">The sequence shown here is derived from an EMBL/GenBank/DDBJ whole genome shotgun (WGS) entry which is preliminary data.</text>
</comment>
<protein>
    <submittedName>
        <fullName evidence="1">Uncharacterized protein</fullName>
    </submittedName>
</protein>
<dbReference type="Proteomes" id="UP000541444">
    <property type="component" value="Unassembled WGS sequence"/>
</dbReference>
<dbReference type="Pfam" id="PF14299">
    <property type="entry name" value="PP2"/>
    <property type="match status" value="1"/>
</dbReference>
<proteinExistence type="predicted"/>
<dbReference type="OrthoDB" id="1918565at2759"/>
<evidence type="ECO:0000313" key="2">
    <source>
        <dbReference type="Proteomes" id="UP000541444"/>
    </source>
</evidence>
<dbReference type="InterPro" id="IPR025886">
    <property type="entry name" value="PP2-like"/>
</dbReference>
<gene>
    <name evidence="1" type="ORF">GIB67_039938</name>
</gene>
<name>A0A7J7P3F6_9MAGN</name>
<dbReference type="EMBL" id="JACGCM010000309">
    <property type="protein sequence ID" value="KAF6173987.1"/>
    <property type="molecule type" value="Genomic_DNA"/>
</dbReference>
<dbReference type="PANTHER" id="PTHR32278">
    <property type="entry name" value="F-BOX DOMAIN-CONTAINING PROTEIN"/>
    <property type="match status" value="1"/>
</dbReference>
<sequence length="284" mass="32548">MDHKQINSGFVLHHTTEEYTRVQADSSFVLHHSEQTVIRQQANSSFVLFQNTDEQSVDRLQADSSFTLNNNPKEHYGEGFEVGRLQADSGFPQTRNGEEFNSNRVQVKNEDIQSREQSLASEKKSYMIKSTELKYSDAENPKCWKYINQRRVGKVAHLLDAPKFKIEGTMETKVLSPKTTYGVYFVYKLNLDAKGFVQTPVEALISFVEIKNTERFRSVYLDPDNQVPSQKREDGWLEIEMGEFFNDQGEDGAVHMILSEMKHGNSKSGLIIMGIELRPKHNTS</sequence>